<comment type="caution">
    <text evidence="2">The sequence shown here is derived from an EMBL/GenBank/DDBJ whole genome shotgun (WGS) entry which is preliminary data.</text>
</comment>
<keyword evidence="1" id="KW-0812">Transmembrane</keyword>
<evidence type="ECO:0000256" key="1">
    <source>
        <dbReference type="SAM" id="Phobius"/>
    </source>
</evidence>
<proteinExistence type="predicted"/>
<dbReference type="PROSITE" id="PS51257">
    <property type="entry name" value="PROKAR_LIPOPROTEIN"/>
    <property type="match status" value="1"/>
</dbReference>
<reference evidence="2 3" key="1">
    <citation type="submission" date="2016-03" db="EMBL/GenBank/DDBJ databases">
        <title>EvidentialGene: Evidence-directed Construction of Genes on Genomes.</title>
        <authorList>
            <person name="Gilbert D.G."/>
            <person name="Choi J.-H."/>
            <person name="Mockaitis K."/>
            <person name="Colbourne J."/>
            <person name="Pfrender M."/>
        </authorList>
    </citation>
    <scope>NUCLEOTIDE SEQUENCE [LARGE SCALE GENOMIC DNA]</scope>
    <source>
        <strain evidence="2 3">Xinb3</strain>
        <tissue evidence="2">Complete organism</tissue>
    </source>
</reference>
<keyword evidence="3" id="KW-1185">Reference proteome</keyword>
<dbReference type="AlphaFoldDB" id="A0A164L908"/>
<protein>
    <submittedName>
        <fullName evidence="2">Uncharacterized protein</fullName>
    </submittedName>
</protein>
<sequence>MDVGKFATLSSFHFVCRCMFCTVIVILCSCFLDKIARHYTTKIKTSIFPPLLYRSPCVQILKRKRQTANTEVFFFYLHRISFFFPPSQHIQVCSYTPR</sequence>
<evidence type="ECO:0000313" key="2">
    <source>
        <dbReference type="EMBL" id="KZS03899.1"/>
    </source>
</evidence>
<keyword evidence="1" id="KW-0472">Membrane</keyword>
<gene>
    <name evidence="2" type="ORF">APZ42_033238</name>
</gene>
<evidence type="ECO:0000313" key="3">
    <source>
        <dbReference type="Proteomes" id="UP000076858"/>
    </source>
</evidence>
<dbReference type="EMBL" id="LRGB01003163">
    <property type="protein sequence ID" value="KZS03899.1"/>
    <property type="molecule type" value="Genomic_DNA"/>
</dbReference>
<dbReference type="Proteomes" id="UP000076858">
    <property type="component" value="Unassembled WGS sequence"/>
</dbReference>
<feature type="transmembrane region" description="Helical" evidence="1">
    <location>
        <begin position="12"/>
        <end position="32"/>
    </location>
</feature>
<name>A0A164L908_9CRUS</name>
<accession>A0A164L908</accession>
<keyword evidence="1" id="KW-1133">Transmembrane helix</keyword>
<organism evidence="2 3">
    <name type="scientific">Daphnia magna</name>
    <dbReference type="NCBI Taxonomy" id="35525"/>
    <lineage>
        <taxon>Eukaryota</taxon>
        <taxon>Metazoa</taxon>
        <taxon>Ecdysozoa</taxon>
        <taxon>Arthropoda</taxon>
        <taxon>Crustacea</taxon>
        <taxon>Branchiopoda</taxon>
        <taxon>Diplostraca</taxon>
        <taxon>Cladocera</taxon>
        <taxon>Anomopoda</taxon>
        <taxon>Daphniidae</taxon>
        <taxon>Daphnia</taxon>
    </lineage>
</organism>